<comment type="caution">
    <text evidence="1">The sequence shown here is derived from an EMBL/GenBank/DDBJ whole genome shotgun (WGS) entry which is preliminary data.</text>
</comment>
<protein>
    <submittedName>
        <fullName evidence="1">Uncharacterized protein</fullName>
    </submittedName>
</protein>
<dbReference type="EMBL" id="DYVE01000292">
    <property type="protein sequence ID" value="HJG29224.1"/>
    <property type="molecule type" value="Genomic_DNA"/>
</dbReference>
<reference evidence="1" key="2">
    <citation type="submission" date="2021-09" db="EMBL/GenBank/DDBJ databases">
        <authorList>
            <person name="Gilroy R."/>
        </authorList>
    </citation>
    <scope>NUCLEOTIDE SEQUENCE</scope>
    <source>
        <strain evidence="1">ChiBcec21-2208</strain>
    </source>
</reference>
<sequence>MLQTLERTATTWNIQPLLPVHREALRLLCDGGSLPLLPLDALRPALEAGRILGDFAGTAALQAAAALLPLYDESVLPASLRAAGYGADGQGAVLTPPLLREHYTQLRQFLRTALRMATTRYASYHVWAVQPLDPDHLPLCEDLCAQYLSAGLTLRGVRPMAGANMLIFSARGLPHWREPYRRLHLNDPALPRVLERGYAVGDFGWGSGGMELILRSCE</sequence>
<evidence type="ECO:0000313" key="2">
    <source>
        <dbReference type="Proteomes" id="UP000782880"/>
    </source>
</evidence>
<organism evidence="1 2">
    <name type="scientific">Subdoligranulum variabile</name>
    <dbReference type="NCBI Taxonomy" id="214851"/>
    <lineage>
        <taxon>Bacteria</taxon>
        <taxon>Bacillati</taxon>
        <taxon>Bacillota</taxon>
        <taxon>Clostridia</taxon>
        <taxon>Eubacteriales</taxon>
        <taxon>Oscillospiraceae</taxon>
        <taxon>Subdoligranulum</taxon>
    </lineage>
</organism>
<dbReference type="AlphaFoldDB" id="A0A921ILS7"/>
<proteinExistence type="predicted"/>
<gene>
    <name evidence="1" type="ORF">K8V20_11350</name>
</gene>
<reference evidence="1" key="1">
    <citation type="journal article" date="2021" name="PeerJ">
        <title>Extensive microbial diversity within the chicken gut microbiome revealed by metagenomics and culture.</title>
        <authorList>
            <person name="Gilroy R."/>
            <person name="Ravi A."/>
            <person name="Getino M."/>
            <person name="Pursley I."/>
            <person name="Horton D.L."/>
            <person name="Alikhan N.F."/>
            <person name="Baker D."/>
            <person name="Gharbi K."/>
            <person name="Hall N."/>
            <person name="Watson M."/>
            <person name="Adriaenssens E.M."/>
            <person name="Foster-Nyarko E."/>
            <person name="Jarju S."/>
            <person name="Secka A."/>
            <person name="Antonio M."/>
            <person name="Oren A."/>
            <person name="Chaudhuri R.R."/>
            <person name="La Ragione R."/>
            <person name="Hildebrand F."/>
            <person name="Pallen M.J."/>
        </authorList>
    </citation>
    <scope>NUCLEOTIDE SEQUENCE</scope>
    <source>
        <strain evidence="1">ChiBcec21-2208</strain>
    </source>
</reference>
<dbReference type="Proteomes" id="UP000782880">
    <property type="component" value="Unassembled WGS sequence"/>
</dbReference>
<name>A0A921ILS7_9FIRM</name>
<accession>A0A921ILS7</accession>
<evidence type="ECO:0000313" key="1">
    <source>
        <dbReference type="EMBL" id="HJG29224.1"/>
    </source>
</evidence>